<dbReference type="Proteomes" id="UP000649617">
    <property type="component" value="Unassembled WGS sequence"/>
</dbReference>
<proteinExistence type="predicted"/>
<accession>A0A812MYP2</accession>
<sequence length="104" mass="11755">DAAGEPIQLILSDTPEGIKQDLLGKLAELQARKGHMDVTADVLHDNHIKQLGIHFMQKPLYLAHLTVLECAKNRKDNIQLQASWANQAWVTEIEAMFQLLEDEE</sequence>
<comment type="caution">
    <text evidence="1">The sequence shown here is derived from an EMBL/GenBank/DDBJ whole genome shotgun (WGS) entry which is preliminary data.</text>
</comment>
<feature type="non-terminal residue" evidence="1">
    <location>
        <position position="1"/>
    </location>
</feature>
<dbReference type="AlphaFoldDB" id="A0A812MYP2"/>
<feature type="non-terminal residue" evidence="1">
    <location>
        <position position="104"/>
    </location>
</feature>
<gene>
    <name evidence="1" type="primary">Trank1</name>
    <name evidence="1" type="ORF">SPIL2461_LOCUS5908</name>
</gene>
<name>A0A812MYP2_SYMPI</name>
<protein>
    <submittedName>
        <fullName evidence="1">Trank1 protein</fullName>
    </submittedName>
</protein>
<keyword evidence="2" id="KW-1185">Reference proteome</keyword>
<evidence type="ECO:0000313" key="2">
    <source>
        <dbReference type="Proteomes" id="UP000649617"/>
    </source>
</evidence>
<reference evidence="1" key="1">
    <citation type="submission" date="2021-02" db="EMBL/GenBank/DDBJ databases">
        <authorList>
            <person name="Dougan E. K."/>
            <person name="Rhodes N."/>
            <person name="Thang M."/>
            <person name="Chan C."/>
        </authorList>
    </citation>
    <scope>NUCLEOTIDE SEQUENCE</scope>
</reference>
<dbReference type="EMBL" id="CAJNIZ010008659">
    <property type="protein sequence ID" value="CAE7269829.1"/>
    <property type="molecule type" value="Genomic_DNA"/>
</dbReference>
<organism evidence="1 2">
    <name type="scientific">Symbiodinium pilosum</name>
    <name type="common">Dinoflagellate</name>
    <dbReference type="NCBI Taxonomy" id="2952"/>
    <lineage>
        <taxon>Eukaryota</taxon>
        <taxon>Sar</taxon>
        <taxon>Alveolata</taxon>
        <taxon>Dinophyceae</taxon>
        <taxon>Suessiales</taxon>
        <taxon>Symbiodiniaceae</taxon>
        <taxon>Symbiodinium</taxon>
    </lineage>
</organism>
<evidence type="ECO:0000313" key="1">
    <source>
        <dbReference type="EMBL" id="CAE7269829.1"/>
    </source>
</evidence>